<keyword evidence="6" id="KW-0614">Plasmid</keyword>
<keyword evidence="7" id="KW-1185">Reference proteome</keyword>
<organism evidence="6 7">
    <name type="scientific">Paracoccus yeei</name>
    <dbReference type="NCBI Taxonomy" id="147645"/>
    <lineage>
        <taxon>Bacteria</taxon>
        <taxon>Pseudomonadati</taxon>
        <taxon>Pseudomonadota</taxon>
        <taxon>Alphaproteobacteria</taxon>
        <taxon>Rhodobacterales</taxon>
        <taxon>Paracoccaceae</taxon>
        <taxon>Paracoccus</taxon>
    </lineage>
</organism>
<dbReference type="eggNOG" id="COG3000">
    <property type="taxonomic scope" value="Bacteria"/>
</dbReference>
<evidence type="ECO:0000256" key="2">
    <source>
        <dbReference type="ARBA" id="ARBA00022746"/>
    </source>
</evidence>
<keyword evidence="2" id="KW-0125">Carotenoid biosynthesis</keyword>
<evidence type="ECO:0000313" key="6">
    <source>
        <dbReference type="EMBL" id="ARC38983.1"/>
    </source>
</evidence>
<dbReference type="EMBL" id="CP020445">
    <property type="protein sequence ID" value="ARC38983.1"/>
    <property type="molecule type" value="Genomic_DNA"/>
</dbReference>
<keyword evidence="5" id="KW-0472">Membrane</keyword>
<dbReference type="GO" id="GO:0016123">
    <property type="term" value="P:xanthophyll biosynthetic process"/>
    <property type="evidence" value="ECO:0007669"/>
    <property type="project" value="TreeGrafter"/>
</dbReference>
<dbReference type="AlphaFoldDB" id="A0A1V0GYN4"/>
<accession>A0A1V0GYN4</accession>
<evidence type="ECO:0000256" key="4">
    <source>
        <dbReference type="SAM" id="MobiDB-lite"/>
    </source>
</evidence>
<sequence>MTWVGPLLIVIGTVAAMEAVAWAVHKYIMHGWGWGWHKSHHEPHDGGFELNDLYALVFAAGSVGLFWWGRDWWPATWLGSGMAVYGLLYFIAHDGLVHKRWPFSYIPRRGYLKRLYQAHRLHHAVEGRDGCVSFGFLYAPPIARLKARLARGRGSGRPPEQGRAVEPGNGPAQGQ</sequence>
<geneLocation type="plasmid" evidence="6 7">
    <name>unnamed5</name>
</geneLocation>
<dbReference type="PANTHER" id="PTHR31899">
    <property type="entry name" value="BETA-CAROTENE 3-HYDROXYLASE 1, CHLOROPLASTIC"/>
    <property type="match status" value="1"/>
</dbReference>
<reference evidence="6" key="1">
    <citation type="submission" date="2017-12" db="EMBL/GenBank/DDBJ databases">
        <title>FDA dAtabase for Regulatory Grade micrObial Sequences (FDA-ARGOS): Supporting development and validation of Infectious Disease Dx tests.</title>
        <authorList>
            <person name="Campos J."/>
            <person name="Goldberg B."/>
            <person name="Tallon L."/>
            <person name="Sadzewicz L."/>
            <person name="Sengamalay N."/>
            <person name="Ott S."/>
            <person name="Godinez A."/>
            <person name="Nagaraj S."/>
            <person name="Vyas G."/>
            <person name="Aluvathingal J."/>
            <person name="Nadendla S."/>
            <person name="Geyer C."/>
            <person name="Nandy P."/>
            <person name="Hobson J."/>
            <person name="Sichtig H."/>
        </authorList>
    </citation>
    <scope>NUCLEOTIDE SEQUENCE</scope>
    <source>
        <strain evidence="6">FDAARGOS_252</strain>
        <plasmid evidence="6">unnamed5</plasmid>
    </source>
</reference>
<dbReference type="RefSeq" id="WP_080623244.1">
    <property type="nucleotide sequence ID" value="NZ_CAWMZI010000006.1"/>
</dbReference>
<evidence type="ECO:0000313" key="7">
    <source>
        <dbReference type="Proteomes" id="UP000191257"/>
    </source>
</evidence>
<keyword evidence="5" id="KW-0812">Transmembrane</keyword>
<evidence type="ECO:0000256" key="5">
    <source>
        <dbReference type="SAM" id="Phobius"/>
    </source>
</evidence>
<protein>
    <submittedName>
        <fullName evidence="6">Beta-carotene hydroxylase</fullName>
    </submittedName>
</protein>
<proteinExistence type="inferred from homology"/>
<feature type="transmembrane region" description="Helical" evidence="5">
    <location>
        <begin position="75"/>
        <end position="92"/>
    </location>
</feature>
<dbReference type="Proteomes" id="UP000191257">
    <property type="component" value="Plasmid unnamed5"/>
</dbReference>
<dbReference type="KEGG" id="pye:A6J80_22055"/>
<dbReference type="GO" id="GO:0016119">
    <property type="term" value="P:carotene metabolic process"/>
    <property type="evidence" value="ECO:0007669"/>
    <property type="project" value="TreeGrafter"/>
</dbReference>
<dbReference type="GO" id="GO:0010291">
    <property type="term" value="F:beta-carotene 3-hydroxylase activity"/>
    <property type="evidence" value="ECO:0007669"/>
    <property type="project" value="TreeGrafter"/>
</dbReference>
<dbReference type="PANTHER" id="PTHR31899:SF9">
    <property type="entry name" value="BETA-CAROTENE 3-HYDROXYLASE 1, CHLOROPLASTIC"/>
    <property type="match status" value="1"/>
</dbReference>
<comment type="similarity">
    <text evidence="1">Belongs to the sterol desaturase family.</text>
</comment>
<gene>
    <name evidence="6" type="ORF">A6J80_22055</name>
</gene>
<feature type="region of interest" description="Disordered" evidence="4">
    <location>
        <begin position="152"/>
        <end position="175"/>
    </location>
</feature>
<keyword evidence="3" id="KW-0560">Oxidoreductase</keyword>
<feature type="transmembrane region" description="Helical" evidence="5">
    <location>
        <begin position="6"/>
        <end position="29"/>
    </location>
</feature>
<evidence type="ECO:0000256" key="3">
    <source>
        <dbReference type="ARBA" id="ARBA00023002"/>
    </source>
</evidence>
<name>A0A1V0GYN4_9RHOB</name>
<evidence type="ECO:0000256" key="1">
    <source>
        <dbReference type="ARBA" id="ARBA00009324"/>
    </source>
</evidence>
<keyword evidence="5" id="KW-1133">Transmembrane helix</keyword>
<dbReference type="InterPro" id="IPR045019">
    <property type="entry name" value="BETA-OHASE-like"/>
</dbReference>